<dbReference type="eggNOG" id="COG1647">
    <property type="taxonomic scope" value="Bacteria"/>
</dbReference>
<evidence type="ECO:0000313" key="3">
    <source>
        <dbReference type="EMBL" id="ACN15579.1"/>
    </source>
</evidence>
<proteinExistence type="predicted"/>
<name>C0QG11_DESAH</name>
<reference evidence="3 4" key="1">
    <citation type="journal article" date="2009" name="Environ. Microbiol.">
        <title>Genome sequence of Desulfobacterium autotrophicum HRM2, a marine sulfate reducer oxidizing organic carbon completely to carbon dioxide.</title>
        <authorList>
            <person name="Strittmatter A.W."/>
            <person name="Liesegang H."/>
            <person name="Rabus R."/>
            <person name="Decker I."/>
            <person name="Amann J."/>
            <person name="Andres S."/>
            <person name="Henne A."/>
            <person name="Fricke W.F."/>
            <person name="Martinez-Arias R."/>
            <person name="Bartels D."/>
            <person name="Goesmann A."/>
            <person name="Krause L."/>
            <person name="Puehler A."/>
            <person name="Klenk H.P."/>
            <person name="Richter M."/>
            <person name="Schuler M."/>
            <person name="Gloeckner F.O."/>
            <person name="Meyerdierks A."/>
            <person name="Gottschalk G."/>
            <person name="Amann R."/>
        </authorList>
    </citation>
    <scope>NUCLEOTIDE SEQUENCE [LARGE SCALE GENOMIC DNA]</scope>
    <source>
        <strain evidence="4">ATCC 43914 / DSM 3382 / HRM2</strain>
    </source>
</reference>
<dbReference type="InterPro" id="IPR002123">
    <property type="entry name" value="Plipid/glycerol_acylTrfase"/>
</dbReference>
<protein>
    <submittedName>
        <fullName evidence="3">EstA</fullName>
        <ecNumber evidence="3">3.1.1.1</ecNumber>
    </submittedName>
</protein>
<gene>
    <name evidence="3" type="primary">estA</name>
    <name evidence="3" type="ordered locus">HRM2_24850</name>
</gene>
<dbReference type="EMBL" id="CP001087">
    <property type="protein sequence ID" value="ACN15579.1"/>
    <property type="molecule type" value="Genomic_DNA"/>
</dbReference>
<dbReference type="OrthoDB" id="9786110at2"/>
<sequence length="737" mass="82957">MNRFAYYMSGYTLKAFSGFSKARVSIHGQENIPDASVIFTANHFTRMETIFLPYHIHGLIKKPVWSLASSDLFHGALKGILSSMGAVSTKDPDRDLVIVKNLISGDAQCIIFPEGMMVKNKKLVQSDEFKITHDTGVSRPHTGAAVIALTTEFYRQRLRRMEKINPHEFDRIVSMLEIHDPEKVLATQTFIVPVNITYYPLRAQQNLLSSIAVNLMAEPSQRVLDELMTEGTMLLTGVDVDIRFGTPIPIAGFLHNWLVESDLTSRRRITFSNTMASRPVMKTVSIEIMERYMASVYGMTTLNYDHIFASILKYFPGPVIGVYDFKCRAFLAITGRVMESDQNLHGSLYQNQIHLLTDDRHNRFGDFIQTAVDTGRVTLENGNILKKNEPLNTNLNFHRIRIDDPVSVMANEVDPLTDVQLFLIELARKTPREISILVKNRLLQKEKADFENDYNTYFIENESKPKGVGKSIFLPSNTGATRGVLLIHGYMAAPAEMKGIAQFFNDRGYSVHAPRLKGHGTGPENLAVVSYEEWIESAEEGYAVLRHLCDKIFIGGFSTGAGIALDLATRVEKVHGVFAVAPPREILDSGAYFAPAMDIWNHLLKRTKIGTIAKDFIHHETENPGIDYLRNPIAGIRQLEKFMEKLEPKIGHIKTPVLVVQSRKDPMVKPDETAKLFKKLGCVIKEFYLLDFDRHGILLGRGAHRVYRIIAEFMDSLETTDSDLTLSGPDVIPGPDK</sequence>
<dbReference type="InterPro" id="IPR022742">
    <property type="entry name" value="Hydrolase_4"/>
</dbReference>
<dbReference type="Proteomes" id="UP000000442">
    <property type="component" value="Chromosome"/>
</dbReference>
<keyword evidence="4" id="KW-1185">Reference proteome</keyword>
<keyword evidence="3" id="KW-0378">Hydrolase</keyword>
<dbReference type="Gene3D" id="3.40.50.1820">
    <property type="entry name" value="alpha/beta hydrolase"/>
    <property type="match status" value="1"/>
</dbReference>
<dbReference type="InterPro" id="IPR051044">
    <property type="entry name" value="MAG_DAG_Lipase"/>
</dbReference>
<evidence type="ECO:0000259" key="2">
    <source>
        <dbReference type="Pfam" id="PF12146"/>
    </source>
</evidence>
<accession>C0QG11</accession>
<feature type="domain" description="Phospholipid/glycerol acyltransferase" evidence="1">
    <location>
        <begin position="23"/>
        <end position="151"/>
    </location>
</feature>
<dbReference type="KEGG" id="dat:HRM2_24850"/>
<evidence type="ECO:0000259" key="1">
    <source>
        <dbReference type="Pfam" id="PF01553"/>
    </source>
</evidence>
<dbReference type="SUPFAM" id="SSF69593">
    <property type="entry name" value="Glycerol-3-phosphate (1)-acyltransferase"/>
    <property type="match status" value="1"/>
</dbReference>
<evidence type="ECO:0000313" key="4">
    <source>
        <dbReference type="Proteomes" id="UP000000442"/>
    </source>
</evidence>
<dbReference type="InterPro" id="IPR029058">
    <property type="entry name" value="AB_hydrolase_fold"/>
</dbReference>
<dbReference type="GO" id="GO:0106435">
    <property type="term" value="F:carboxylesterase activity"/>
    <property type="evidence" value="ECO:0007669"/>
    <property type="project" value="UniProtKB-EC"/>
</dbReference>
<dbReference type="Pfam" id="PF12146">
    <property type="entry name" value="Hydrolase_4"/>
    <property type="match status" value="1"/>
</dbReference>
<dbReference type="GO" id="GO:0016746">
    <property type="term" value="F:acyltransferase activity"/>
    <property type="evidence" value="ECO:0007669"/>
    <property type="project" value="InterPro"/>
</dbReference>
<feature type="domain" description="Serine aminopeptidase S33" evidence="2">
    <location>
        <begin position="484"/>
        <end position="698"/>
    </location>
</feature>
<dbReference type="AlphaFoldDB" id="C0QG11"/>
<dbReference type="STRING" id="177437.HRM2_24850"/>
<dbReference type="eggNOG" id="COG0204">
    <property type="taxonomic scope" value="Bacteria"/>
</dbReference>
<dbReference type="RefSeq" id="WP_015904344.1">
    <property type="nucleotide sequence ID" value="NC_012108.1"/>
</dbReference>
<dbReference type="EC" id="3.1.1.1" evidence="3"/>
<dbReference type="SUPFAM" id="SSF53474">
    <property type="entry name" value="alpha/beta-Hydrolases"/>
    <property type="match status" value="1"/>
</dbReference>
<dbReference type="PANTHER" id="PTHR11614">
    <property type="entry name" value="PHOSPHOLIPASE-RELATED"/>
    <property type="match status" value="1"/>
</dbReference>
<dbReference type="Pfam" id="PF01553">
    <property type="entry name" value="Acyltransferase"/>
    <property type="match status" value="1"/>
</dbReference>
<dbReference type="HOGENOM" id="CLU_375855_0_0_7"/>
<organism evidence="3 4">
    <name type="scientific">Desulforapulum autotrophicum (strain ATCC 43914 / DSM 3382 / VKM B-1955 / HRM2)</name>
    <name type="common">Desulfobacterium autotrophicum</name>
    <dbReference type="NCBI Taxonomy" id="177437"/>
    <lineage>
        <taxon>Bacteria</taxon>
        <taxon>Pseudomonadati</taxon>
        <taxon>Thermodesulfobacteriota</taxon>
        <taxon>Desulfobacteria</taxon>
        <taxon>Desulfobacterales</taxon>
        <taxon>Desulfobacteraceae</taxon>
        <taxon>Desulforapulum</taxon>
    </lineage>
</organism>